<evidence type="ECO:0000313" key="5">
    <source>
        <dbReference type="EMBL" id="KKB07244.1"/>
    </source>
</evidence>
<reference evidence="5 6" key="1">
    <citation type="submission" date="2015-03" db="EMBL/GenBank/DDBJ databases">
        <authorList>
            <person name="Hassan Y."/>
            <person name="Lepp D."/>
            <person name="Li X.-Z."/>
            <person name="Zhou T."/>
        </authorList>
    </citation>
    <scope>NUCLEOTIDE SEQUENCE [LARGE SCALE GENOMIC DNA]</scope>
    <source>
        <strain evidence="5 6">IPL18</strain>
    </source>
</reference>
<name>A0A0F5FEA6_9HYPH</name>
<dbReference type="RefSeq" id="WP_046105272.1">
    <property type="nucleotide sequence ID" value="NZ_JZEY01000061.1"/>
</dbReference>
<dbReference type="PANTHER" id="PTHR28620:SF1">
    <property type="entry name" value="CENP-V_GFA DOMAIN-CONTAINING PROTEIN"/>
    <property type="match status" value="1"/>
</dbReference>
<comment type="caution">
    <text evidence="5">The sequence shown here is derived from an EMBL/GenBank/DDBJ whole genome shotgun (WGS) entry which is preliminary data.</text>
</comment>
<dbReference type="InterPro" id="IPR052355">
    <property type="entry name" value="CENP-V-like"/>
</dbReference>
<protein>
    <recommendedName>
        <fullName evidence="4">CENP-V/GFA domain-containing protein</fullName>
    </recommendedName>
</protein>
<dbReference type="SUPFAM" id="SSF51316">
    <property type="entry name" value="Mss4-like"/>
    <property type="match status" value="1"/>
</dbReference>
<comment type="similarity">
    <text evidence="1">Belongs to the Gfa family.</text>
</comment>
<dbReference type="OrthoDB" id="9805575at2"/>
<gene>
    <name evidence="5" type="ORF">VE26_10555</name>
</gene>
<dbReference type="EMBL" id="JZEY01000061">
    <property type="protein sequence ID" value="KKB07244.1"/>
    <property type="molecule type" value="Genomic_DNA"/>
</dbReference>
<dbReference type="InterPro" id="IPR011057">
    <property type="entry name" value="Mss4-like_sf"/>
</dbReference>
<accession>A0A0F5FEA6</accession>
<dbReference type="PATRIC" id="fig|429727.3.peg.2173"/>
<feature type="domain" description="CENP-V/GFA" evidence="4">
    <location>
        <begin position="3"/>
        <end position="128"/>
    </location>
</feature>
<dbReference type="GO" id="GO:0016846">
    <property type="term" value="F:carbon-sulfur lyase activity"/>
    <property type="evidence" value="ECO:0007669"/>
    <property type="project" value="InterPro"/>
</dbReference>
<keyword evidence="3" id="KW-0862">Zinc</keyword>
<evidence type="ECO:0000256" key="1">
    <source>
        <dbReference type="ARBA" id="ARBA00005495"/>
    </source>
</evidence>
<dbReference type="Proteomes" id="UP000033649">
    <property type="component" value="Unassembled WGS sequence"/>
</dbReference>
<dbReference type="PANTHER" id="PTHR28620">
    <property type="entry name" value="CENTROMERE PROTEIN V"/>
    <property type="match status" value="1"/>
</dbReference>
<proteinExistence type="inferred from homology"/>
<dbReference type="Pfam" id="PF04828">
    <property type="entry name" value="GFA"/>
    <property type="match status" value="1"/>
</dbReference>
<evidence type="ECO:0000256" key="2">
    <source>
        <dbReference type="ARBA" id="ARBA00022723"/>
    </source>
</evidence>
<evidence type="ECO:0000256" key="3">
    <source>
        <dbReference type="ARBA" id="ARBA00022833"/>
    </source>
</evidence>
<dbReference type="Gene3D" id="2.170.150.70">
    <property type="match status" value="1"/>
</dbReference>
<keyword evidence="2" id="KW-0479">Metal-binding</keyword>
<evidence type="ECO:0000313" key="6">
    <source>
        <dbReference type="Proteomes" id="UP000033649"/>
    </source>
</evidence>
<dbReference type="GO" id="GO:0046872">
    <property type="term" value="F:metal ion binding"/>
    <property type="evidence" value="ECO:0007669"/>
    <property type="project" value="UniProtKB-KW"/>
</dbReference>
<sequence>MTLIASCHCGKTSIALPGHPTKAARCNCTFCQRTGAVWAYYSVGDLKILSAEDEGSYSTNPAYGLHHFCRHCGMQTWGESVDWSAAYNNDGTPKGDDTALVPELTKLQVNLNLVDDLDWSKLEIEHLDGRNNW</sequence>
<keyword evidence="6" id="KW-1185">Reference proteome</keyword>
<dbReference type="STRING" id="429727.VE26_10555"/>
<dbReference type="AlphaFoldDB" id="A0A0F5FEA6"/>
<evidence type="ECO:0000259" key="4">
    <source>
        <dbReference type="PROSITE" id="PS51891"/>
    </source>
</evidence>
<dbReference type="InterPro" id="IPR006913">
    <property type="entry name" value="CENP-V/GFA"/>
</dbReference>
<dbReference type="PROSITE" id="PS51891">
    <property type="entry name" value="CENP_V_GFA"/>
    <property type="match status" value="1"/>
</dbReference>
<organism evidence="5 6">
    <name type="scientific">Devosia chinhatensis</name>
    <dbReference type="NCBI Taxonomy" id="429727"/>
    <lineage>
        <taxon>Bacteria</taxon>
        <taxon>Pseudomonadati</taxon>
        <taxon>Pseudomonadota</taxon>
        <taxon>Alphaproteobacteria</taxon>
        <taxon>Hyphomicrobiales</taxon>
        <taxon>Devosiaceae</taxon>
        <taxon>Devosia</taxon>
    </lineage>
</organism>